<organism evidence="1">
    <name type="scientific">marine metagenome</name>
    <dbReference type="NCBI Taxonomy" id="408172"/>
    <lineage>
        <taxon>unclassified sequences</taxon>
        <taxon>metagenomes</taxon>
        <taxon>ecological metagenomes</taxon>
    </lineage>
</organism>
<dbReference type="EMBL" id="UINC01049950">
    <property type="protein sequence ID" value="SVB62330.1"/>
    <property type="molecule type" value="Genomic_DNA"/>
</dbReference>
<accession>A0A382FH83</accession>
<feature type="non-terminal residue" evidence="1">
    <location>
        <position position="1"/>
    </location>
</feature>
<evidence type="ECO:0000313" key="1">
    <source>
        <dbReference type="EMBL" id="SVB62330.1"/>
    </source>
</evidence>
<reference evidence="1" key="1">
    <citation type="submission" date="2018-05" db="EMBL/GenBank/DDBJ databases">
        <authorList>
            <person name="Lanie J.A."/>
            <person name="Ng W.-L."/>
            <person name="Kazmierczak K.M."/>
            <person name="Andrzejewski T.M."/>
            <person name="Davidsen T.M."/>
            <person name="Wayne K.J."/>
            <person name="Tettelin H."/>
            <person name="Glass J.I."/>
            <person name="Rusch D."/>
            <person name="Podicherti R."/>
            <person name="Tsui H.-C.T."/>
            <person name="Winkler M.E."/>
        </authorList>
    </citation>
    <scope>NUCLEOTIDE SEQUENCE</scope>
</reference>
<evidence type="ECO:0008006" key="2">
    <source>
        <dbReference type="Google" id="ProtNLM"/>
    </source>
</evidence>
<gene>
    <name evidence="1" type="ORF">METZ01_LOCUS215184</name>
</gene>
<protein>
    <recommendedName>
        <fullName evidence="2">Helix-turn-helix domain-containing protein</fullName>
    </recommendedName>
</protein>
<name>A0A382FH83_9ZZZZ</name>
<sequence length="176" mass="20504">RPGLPLRNLIRHGSIEGAWQDESRRWHIDMDKEHAEKYSISQVAKLCAYKSVQPIYNKINDGTIPYEKDEKGDIYFLKKRVDKWLHENRKIPATKPRLSKLDMIPHIEALEKLSDLQETNVQSFVNLIQSTSQSFDDQELSGKLNLIVSLVESDLNTWRSRIMEIISKIQDSTENK</sequence>
<proteinExistence type="predicted"/>
<dbReference type="AlphaFoldDB" id="A0A382FH83"/>